<evidence type="ECO:0000256" key="3">
    <source>
        <dbReference type="ARBA" id="ARBA00023204"/>
    </source>
</evidence>
<organism evidence="5 6">
    <name type="scientific">Chryseobacterium suipulveris</name>
    <dbReference type="NCBI Taxonomy" id="2929800"/>
    <lineage>
        <taxon>Bacteria</taxon>
        <taxon>Pseudomonadati</taxon>
        <taxon>Bacteroidota</taxon>
        <taxon>Flavobacteriia</taxon>
        <taxon>Flavobacteriales</taxon>
        <taxon>Weeksellaceae</taxon>
        <taxon>Chryseobacterium group</taxon>
        <taxon>Chryseobacterium</taxon>
    </lineage>
</organism>
<dbReference type="RefSeq" id="WP_243548361.1">
    <property type="nucleotide sequence ID" value="NZ_CP094532.1"/>
</dbReference>
<reference evidence="5 6" key="1">
    <citation type="submission" date="2022-03" db="EMBL/GenBank/DDBJ databases">
        <title>Chryseobacterium sp. isolated from particulate matters in swine house.</title>
        <authorList>
            <person name="Won M."/>
            <person name="Kim S.-J."/>
            <person name="Kwon S.-W."/>
        </authorList>
    </citation>
    <scope>NUCLEOTIDE SEQUENCE [LARGE SCALE GENOMIC DNA]</scope>
    <source>
        <strain evidence="5 6">SC2-2</strain>
    </source>
</reference>
<evidence type="ECO:0000313" key="5">
    <source>
        <dbReference type="EMBL" id="UOE40338.1"/>
    </source>
</evidence>
<keyword evidence="2" id="KW-0233">DNA recombination</keyword>
<evidence type="ECO:0000256" key="1">
    <source>
        <dbReference type="ARBA" id="ARBA00022763"/>
    </source>
</evidence>
<evidence type="ECO:0000313" key="6">
    <source>
        <dbReference type="Proteomes" id="UP000831460"/>
    </source>
</evidence>
<keyword evidence="1" id="KW-0227">DNA damage</keyword>
<dbReference type="PANTHER" id="PTHR33991">
    <property type="entry name" value="DNA REPAIR PROTEIN RECO"/>
    <property type="match status" value="1"/>
</dbReference>
<feature type="domain" description="DNA replication/recombination mediator RecO N-terminal" evidence="4">
    <location>
        <begin position="3"/>
        <end position="72"/>
    </location>
</feature>
<gene>
    <name evidence="5" type="ORF">MTP09_10515</name>
</gene>
<dbReference type="Pfam" id="PF11967">
    <property type="entry name" value="RecO_N"/>
    <property type="match status" value="1"/>
</dbReference>
<accession>A0ABY4BMB7</accession>
<keyword evidence="6" id="KW-1185">Reference proteome</keyword>
<evidence type="ECO:0000256" key="2">
    <source>
        <dbReference type="ARBA" id="ARBA00023172"/>
    </source>
</evidence>
<dbReference type="InterPro" id="IPR012340">
    <property type="entry name" value="NA-bd_OB-fold"/>
</dbReference>
<proteinExistence type="predicted"/>
<dbReference type="InterPro" id="IPR022572">
    <property type="entry name" value="DNA_rep/recomb_RecO_N"/>
</dbReference>
<dbReference type="PANTHER" id="PTHR33991:SF1">
    <property type="entry name" value="DNA REPAIR PROTEIN RECO"/>
    <property type="match status" value="1"/>
</dbReference>
<keyword evidence="3" id="KW-0234">DNA repair</keyword>
<name>A0ABY4BMB7_9FLAO</name>
<dbReference type="Gene3D" id="2.40.50.140">
    <property type="entry name" value="Nucleic acid-binding proteins"/>
    <property type="match status" value="1"/>
</dbReference>
<protein>
    <submittedName>
        <fullName evidence="5">Recombination protein O N-terminal domain-containing protein</fullName>
    </submittedName>
</protein>
<dbReference type="EMBL" id="CP094532">
    <property type="protein sequence ID" value="UOE40338.1"/>
    <property type="molecule type" value="Genomic_DNA"/>
</dbReference>
<dbReference type="Proteomes" id="UP000831460">
    <property type="component" value="Chromosome"/>
</dbReference>
<evidence type="ECO:0000259" key="4">
    <source>
        <dbReference type="Pfam" id="PF11967"/>
    </source>
</evidence>
<dbReference type="InterPro" id="IPR003717">
    <property type="entry name" value="RecO"/>
</dbReference>
<sequence>MENRDCFLLSYVKYGDYDAVLHCFSKEKGYGSFFVKGIYSPKNKKKPYLFPLSRLKISLAIPNKDSSAISTVTKIDGIVPEYAVDDVRLSSVLFFVADFLNQILREESHFPQAFQEIEFFCKKIQDNNSGLYIILLFRFLRILGISPLFQNSKYLHSESGTFTDENSAQVFDEDISNIWKKLLIADDPYQEKLTRSERNLFLDSLIIYYQWHFNGFKVPNSLSVLRDIYS</sequence>